<evidence type="ECO:0000313" key="2">
    <source>
        <dbReference type="Proteomes" id="UP000826212"/>
    </source>
</evidence>
<accession>A0AC61NI87</accession>
<dbReference type="Proteomes" id="UP000826212">
    <property type="component" value="Chromosome"/>
</dbReference>
<keyword evidence="1" id="KW-0378">Hydrolase</keyword>
<sequence>MIRKYLTTLLSFSVLFTIGQNYEPTSTTGKVIHHHYYSLSYSEQHEQPEWVYYILTPLEVNGPFKRTDDFREDPKVETGSASLNDYVGSGYDRGHLCAAADMKRNNTAMSETFYLSNMSPQAPYFNRGIWKSLESTVRGWAVSEDTIYVATGGILTSINGTIGVNKVSIPSHFYKVIYDPTGEKKMIAFILPNRKCSQPLSNYVVSVDEVEKRTGIDFFHQLNNRLELQLESNSDISKWKFKTYRSKATKANTKNSSTQCKAITKSTGKRCRNRTKNSNGYCRLHQP</sequence>
<protein>
    <submittedName>
        <fullName evidence="1">DNA/RNA non-specific endonuclease</fullName>
    </submittedName>
</protein>
<keyword evidence="1" id="KW-0540">Nuclease</keyword>
<keyword evidence="1" id="KW-0255">Endonuclease</keyword>
<organism evidence="1 2">
    <name type="scientific">Halosquirtibacter laminarini</name>
    <dbReference type="NCBI Taxonomy" id="3374600"/>
    <lineage>
        <taxon>Bacteria</taxon>
        <taxon>Pseudomonadati</taxon>
        <taxon>Bacteroidota</taxon>
        <taxon>Bacteroidia</taxon>
        <taxon>Marinilabiliales</taxon>
        <taxon>Prolixibacteraceae</taxon>
        <taxon>Halosquirtibacter</taxon>
    </lineage>
</organism>
<gene>
    <name evidence="1" type="ORF">K4L44_06155</name>
</gene>
<name>A0AC61NI87_9BACT</name>
<dbReference type="EMBL" id="CP081303">
    <property type="protein sequence ID" value="QZE15411.1"/>
    <property type="molecule type" value="Genomic_DNA"/>
</dbReference>
<keyword evidence="2" id="KW-1185">Reference proteome</keyword>
<proteinExistence type="predicted"/>
<reference evidence="1" key="1">
    <citation type="submission" date="2021-08" db="EMBL/GenBank/DDBJ databases">
        <title>Novel anaerobic bacterium isolated from sea squirt in East Sea, Republic of Korea.</title>
        <authorList>
            <person name="Nguyen T.H."/>
            <person name="Li Z."/>
            <person name="Lee Y.-J."/>
            <person name="Ko J."/>
            <person name="Kim S.-G."/>
        </authorList>
    </citation>
    <scope>NUCLEOTIDE SEQUENCE</scope>
    <source>
        <strain evidence="1">KCTC 25031</strain>
    </source>
</reference>
<evidence type="ECO:0000313" key="1">
    <source>
        <dbReference type="EMBL" id="QZE15411.1"/>
    </source>
</evidence>